<name>A0ABR2BFP1_9ROSI</name>
<gene>
    <name evidence="3" type="ORF">V6N12_038384</name>
</gene>
<dbReference type="EMBL" id="JBBPBM010000125">
    <property type="protein sequence ID" value="KAK8505650.1"/>
    <property type="molecule type" value="Genomic_DNA"/>
</dbReference>
<organism evidence="3 4">
    <name type="scientific">Hibiscus sabdariffa</name>
    <name type="common">roselle</name>
    <dbReference type="NCBI Taxonomy" id="183260"/>
    <lineage>
        <taxon>Eukaryota</taxon>
        <taxon>Viridiplantae</taxon>
        <taxon>Streptophyta</taxon>
        <taxon>Embryophyta</taxon>
        <taxon>Tracheophyta</taxon>
        <taxon>Spermatophyta</taxon>
        <taxon>Magnoliopsida</taxon>
        <taxon>eudicotyledons</taxon>
        <taxon>Gunneridae</taxon>
        <taxon>Pentapetalae</taxon>
        <taxon>rosids</taxon>
        <taxon>malvids</taxon>
        <taxon>Malvales</taxon>
        <taxon>Malvaceae</taxon>
        <taxon>Malvoideae</taxon>
        <taxon>Hibiscus</taxon>
    </lineage>
</organism>
<protein>
    <submittedName>
        <fullName evidence="3">Uncharacterized protein</fullName>
    </submittedName>
</protein>
<proteinExistence type="predicted"/>
<evidence type="ECO:0000313" key="3">
    <source>
        <dbReference type="EMBL" id="KAK8505650.1"/>
    </source>
</evidence>
<comment type="caution">
    <text evidence="3">The sequence shown here is derived from an EMBL/GenBank/DDBJ whole genome shotgun (WGS) entry which is preliminary data.</text>
</comment>
<accession>A0ABR2BFP1</accession>
<sequence length="87" mass="9593">MALSLRSLPILLAALFLRTEASTFIHSRAAYYTTFFSGMSLKKLPSLTNSATFQQPPPHPSPGNHIPLGHFLNNPSRITDPPTPYKT</sequence>
<keyword evidence="4" id="KW-1185">Reference proteome</keyword>
<feature type="signal peptide" evidence="2">
    <location>
        <begin position="1"/>
        <end position="21"/>
    </location>
</feature>
<dbReference type="Proteomes" id="UP001472677">
    <property type="component" value="Unassembled WGS sequence"/>
</dbReference>
<evidence type="ECO:0000256" key="2">
    <source>
        <dbReference type="SAM" id="SignalP"/>
    </source>
</evidence>
<feature type="chain" id="PRO_5046302129" evidence="2">
    <location>
        <begin position="22"/>
        <end position="87"/>
    </location>
</feature>
<evidence type="ECO:0000256" key="1">
    <source>
        <dbReference type="SAM" id="MobiDB-lite"/>
    </source>
</evidence>
<feature type="region of interest" description="Disordered" evidence="1">
    <location>
        <begin position="48"/>
        <end position="87"/>
    </location>
</feature>
<reference evidence="3 4" key="1">
    <citation type="journal article" date="2024" name="G3 (Bethesda)">
        <title>Genome assembly of Hibiscus sabdariffa L. provides insights into metabolisms of medicinal natural products.</title>
        <authorList>
            <person name="Kim T."/>
        </authorList>
    </citation>
    <scope>NUCLEOTIDE SEQUENCE [LARGE SCALE GENOMIC DNA]</scope>
    <source>
        <strain evidence="3">TK-2024</strain>
        <tissue evidence="3">Old leaves</tissue>
    </source>
</reference>
<evidence type="ECO:0000313" key="4">
    <source>
        <dbReference type="Proteomes" id="UP001472677"/>
    </source>
</evidence>
<keyword evidence="2" id="KW-0732">Signal</keyword>